<name>A0A2U1QGU9_ARTAN</name>
<proteinExistence type="predicted"/>
<evidence type="ECO:0000313" key="1">
    <source>
        <dbReference type="EMBL" id="PWA97205.1"/>
    </source>
</evidence>
<organism evidence="1 2">
    <name type="scientific">Artemisia annua</name>
    <name type="common">Sweet wormwood</name>
    <dbReference type="NCBI Taxonomy" id="35608"/>
    <lineage>
        <taxon>Eukaryota</taxon>
        <taxon>Viridiplantae</taxon>
        <taxon>Streptophyta</taxon>
        <taxon>Embryophyta</taxon>
        <taxon>Tracheophyta</taxon>
        <taxon>Spermatophyta</taxon>
        <taxon>Magnoliopsida</taxon>
        <taxon>eudicotyledons</taxon>
        <taxon>Gunneridae</taxon>
        <taxon>Pentapetalae</taxon>
        <taxon>asterids</taxon>
        <taxon>campanulids</taxon>
        <taxon>Asterales</taxon>
        <taxon>Asteraceae</taxon>
        <taxon>Asteroideae</taxon>
        <taxon>Anthemideae</taxon>
        <taxon>Artemisiinae</taxon>
        <taxon>Artemisia</taxon>
    </lineage>
</organism>
<comment type="caution">
    <text evidence="1">The sequence shown here is derived from an EMBL/GenBank/DDBJ whole genome shotgun (WGS) entry which is preliminary data.</text>
</comment>
<sequence length="83" mass="9510">MKKVAEADKLMMNGTEYCQISKMWNQSDKVLRSGLLWVFEEDGFVEMRAPLRIKALVAPQIRPTVSIFSMSPIMVFDGVVVDW</sequence>
<evidence type="ECO:0000313" key="2">
    <source>
        <dbReference type="Proteomes" id="UP000245207"/>
    </source>
</evidence>
<dbReference type="EMBL" id="PKPP01000138">
    <property type="protein sequence ID" value="PWA97205.1"/>
    <property type="molecule type" value="Genomic_DNA"/>
</dbReference>
<protein>
    <submittedName>
        <fullName evidence="1">Uncharacterized protein</fullName>
    </submittedName>
</protein>
<accession>A0A2U1QGU9</accession>
<dbReference type="OrthoDB" id="1815006at2759"/>
<dbReference type="Proteomes" id="UP000245207">
    <property type="component" value="Unassembled WGS sequence"/>
</dbReference>
<keyword evidence="2" id="KW-1185">Reference proteome</keyword>
<dbReference type="AlphaFoldDB" id="A0A2U1QGU9"/>
<reference evidence="1 2" key="1">
    <citation type="journal article" date="2018" name="Mol. Plant">
        <title>The genome of Artemisia annua provides insight into the evolution of Asteraceae family and artemisinin biosynthesis.</title>
        <authorList>
            <person name="Shen Q."/>
            <person name="Zhang L."/>
            <person name="Liao Z."/>
            <person name="Wang S."/>
            <person name="Yan T."/>
            <person name="Shi P."/>
            <person name="Liu M."/>
            <person name="Fu X."/>
            <person name="Pan Q."/>
            <person name="Wang Y."/>
            <person name="Lv Z."/>
            <person name="Lu X."/>
            <person name="Zhang F."/>
            <person name="Jiang W."/>
            <person name="Ma Y."/>
            <person name="Chen M."/>
            <person name="Hao X."/>
            <person name="Li L."/>
            <person name="Tang Y."/>
            <person name="Lv G."/>
            <person name="Zhou Y."/>
            <person name="Sun X."/>
            <person name="Brodelius P.E."/>
            <person name="Rose J.K.C."/>
            <person name="Tang K."/>
        </authorList>
    </citation>
    <scope>NUCLEOTIDE SEQUENCE [LARGE SCALE GENOMIC DNA]</scope>
    <source>
        <strain evidence="2">cv. Huhao1</strain>
        <tissue evidence="1">Leaf</tissue>
    </source>
</reference>
<gene>
    <name evidence="1" type="ORF">CTI12_AA031910</name>
</gene>